<dbReference type="AlphaFoldDB" id="A0ABD0Y1I7"/>
<evidence type="ECO:0000313" key="3">
    <source>
        <dbReference type="Proteomes" id="UP001557470"/>
    </source>
</evidence>
<evidence type="ECO:0000313" key="2">
    <source>
        <dbReference type="EMBL" id="KAL1020826.1"/>
    </source>
</evidence>
<dbReference type="Proteomes" id="UP001557470">
    <property type="component" value="Unassembled WGS sequence"/>
</dbReference>
<protein>
    <submittedName>
        <fullName evidence="2">Uncharacterized protein</fullName>
    </submittedName>
</protein>
<proteinExistence type="predicted"/>
<keyword evidence="3" id="KW-1185">Reference proteome</keyword>
<gene>
    <name evidence="2" type="ORF">UPYG_G00005210</name>
</gene>
<feature type="region of interest" description="Disordered" evidence="1">
    <location>
        <begin position="1"/>
        <end position="21"/>
    </location>
</feature>
<feature type="compositionally biased region" description="Polar residues" evidence="1">
    <location>
        <begin position="9"/>
        <end position="21"/>
    </location>
</feature>
<evidence type="ECO:0000256" key="1">
    <source>
        <dbReference type="SAM" id="MobiDB-lite"/>
    </source>
</evidence>
<reference evidence="2 3" key="1">
    <citation type="submission" date="2024-06" db="EMBL/GenBank/DDBJ databases">
        <authorList>
            <person name="Pan Q."/>
            <person name="Wen M."/>
            <person name="Jouanno E."/>
            <person name="Zahm M."/>
            <person name="Klopp C."/>
            <person name="Cabau C."/>
            <person name="Louis A."/>
            <person name="Berthelot C."/>
            <person name="Parey E."/>
            <person name="Roest Crollius H."/>
            <person name="Montfort J."/>
            <person name="Robinson-Rechavi M."/>
            <person name="Bouchez O."/>
            <person name="Lampietro C."/>
            <person name="Lopez Roques C."/>
            <person name="Donnadieu C."/>
            <person name="Postlethwait J."/>
            <person name="Bobe J."/>
            <person name="Verreycken H."/>
            <person name="Guiguen Y."/>
        </authorList>
    </citation>
    <scope>NUCLEOTIDE SEQUENCE [LARGE SCALE GENOMIC DNA]</scope>
    <source>
        <strain evidence="2">Up_M1</strain>
        <tissue evidence="2">Testis</tissue>
    </source>
</reference>
<sequence>MKEPGREPNQPTSSSKQTVNLERQEKLVFTLTKFHGRGESESRTFHRIVPERRHLPVQNKQLIHCPDCLYLARLPGVGWTVRAPHDENLLSLTCPDRQHLYLSLCDSPANTIQKALNPYLSIP</sequence>
<accession>A0ABD0Y1I7</accession>
<organism evidence="2 3">
    <name type="scientific">Umbra pygmaea</name>
    <name type="common">Eastern mudminnow</name>
    <dbReference type="NCBI Taxonomy" id="75934"/>
    <lineage>
        <taxon>Eukaryota</taxon>
        <taxon>Metazoa</taxon>
        <taxon>Chordata</taxon>
        <taxon>Craniata</taxon>
        <taxon>Vertebrata</taxon>
        <taxon>Euteleostomi</taxon>
        <taxon>Actinopterygii</taxon>
        <taxon>Neopterygii</taxon>
        <taxon>Teleostei</taxon>
        <taxon>Protacanthopterygii</taxon>
        <taxon>Esociformes</taxon>
        <taxon>Umbridae</taxon>
        <taxon>Umbra</taxon>
    </lineage>
</organism>
<name>A0ABD0Y1I7_UMBPY</name>
<comment type="caution">
    <text evidence="2">The sequence shown here is derived from an EMBL/GenBank/DDBJ whole genome shotgun (WGS) entry which is preliminary data.</text>
</comment>
<dbReference type="EMBL" id="JAGEUA010000001">
    <property type="protein sequence ID" value="KAL1020826.1"/>
    <property type="molecule type" value="Genomic_DNA"/>
</dbReference>